<dbReference type="Proteomes" id="UP001485043">
    <property type="component" value="Unassembled WGS sequence"/>
</dbReference>
<reference evidence="2 3" key="1">
    <citation type="journal article" date="2024" name="Nat. Commun.">
        <title>Phylogenomics reveals the evolutionary origins of lichenization in chlorophyte algae.</title>
        <authorList>
            <person name="Puginier C."/>
            <person name="Libourel C."/>
            <person name="Otte J."/>
            <person name="Skaloud P."/>
            <person name="Haon M."/>
            <person name="Grisel S."/>
            <person name="Petersen M."/>
            <person name="Berrin J.G."/>
            <person name="Delaux P.M."/>
            <person name="Dal Grande F."/>
            <person name="Keller J."/>
        </authorList>
    </citation>
    <scope>NUCLEOTIDE SEQUENCE [LARGE SCALE GENOMIC DNA]</scope>
    <source>
        <strain evidence="2 3">SAG 2523</strain>
    </source>
</reference>
<feature type="region of interest" description="Disordered" evidence="1">
    <location>
        <begin position="119"/>
        <end position="141"/>
    </location>
</feature>
<dbReference type="AlphaFoldDB" id="A0AAW1T1S6"/>
<evidence type="ECO:0000313" key="3">
    <source>
        <dbReference type="Proteomes" id="UP001485043"/>
    </source>
</evidence>
<comment type="caution">
    <text evidence="2">The sequence shown here is derived from an EMBL/GenBank/DDBJ whole genome shotgun (WGS) entry which is preliminary data.</text>
</comment>
<protein>
    <submittedName>
        <fullName evidence="2">Uncharacterized protein</fullName>
    </submittedName>
</protein>
<keyword evidence="3" id="KW-1185">Reference proteome</keyword>
<accession>A0AAW1T1S6</accession>
<gene>
    <name evidence="2" type="ORF">WJX84_003405</name>
</gene>
<evidence type="ECO:0000256" key="1">
    <source>
        <dbReference type="SAM" id="MobiDB-lite"/>
    </source>
</evidence>
<name>A0AAW1T1S6_9CHLO</name>
<evidence type="ECO:0000313" key="2">
    <source>
        <dbReference type="EMBL" id="KAK9862633.1"/>
    </source>
</evidence>
<dbReference type="EMBL" id="JALJOV010000578">
    <property type="protein sequence ID" value="KAK9862633.1"/>
    <property type="molecule type" value="Genomic_DNA"/>
</dbReference>
<organism evidence="2 3">
    <name type="scientific">Apatococcus fuscideae</name>
    <dbReference type="NCBI Taxonomy" id="2026836"/>
    <lineage>
        <taxon>Eukaryota</taxon>
        <taxon>Viridiplantae</taxon>
        <taxon>Chlorophyta</taxon>
        <taxon>core chlorophytes</taxon>
        <taxon>Trebouxiophyceae</taxon>
        <taxon>Chlorellales</taxon>
        <taxon>Chlorellaceae</taxon>
        <taxon>Apatococcus</taxon>
    </lineage>
</organism>
<sequence length="241" mass="26929">MQAYEQHDDEMCWQLGAANYDKYEDRFKKRGKALKAPPLLLYNDLKVFDLMDSYLCSMADSKPSKTRALGVRSAIDHNADINPADIPLELLDNAEGPALEPVMPAGVVVSEYDNKNAKPKMLKADANGKQSDQEDDEDTEEAARARLFEQHGGKEVKRQAKPWGGANTSQKSSAYAQMLEAQEEAWATNNEQFEYFKAAMDEGSQARARLETFLENSEARAVASSKRMEDMMERMLGATSS</sequence>
<proteinExistence type="predicted"/>